<dbReference type="InterPro" id="IPR035906">
    <property type="entry name" value="MetI-like_sf"/>
</dbReference>
<evidence type="ECO:0000313" key="12">
    <source>
        <dbReference type="Proteomes" id="UP000198767"/>
    </source>
</evidence>
<evidence type="ECO:0000313" key="11">
    <source>
        <dbReference type="EMBL" id="SCZ60617.1"/>
    </source>
</evidence>
<keyword evidence="6 9" id="KW-0812">Transmembrane</keyword>
<evidence type="ECO:0000259" key="10">
    <source>
        <dbReference type="PROSITE" id="PS50928"/>
    </source>
</evidence>
<keyword evidence="4" id="KW-1003">Cell membrane</keyword>
<name>A0A1G5QFY0_9RHOB</name>
<dbReference type="AlphaFoldDB" id="A0A1G5QFY0"/>
<dbReference type="InterPro" id="IPR000515">
    <property type="entry name" value="MetI-like"/>
</dbReference>
<evidence type="ECO:0000256" key="9">
    <source>
        <dbReference type="RuleBase" id="RU363032"/>
    </source>
</evidence>
<feature type="transmembrane region" description="Helical" evidence="9">
    <location>
        <begin position="16"/>
        <end position="39"/>
    </location>
</feature>
<dbReference type="GO" id="GO:0043190">
    <property type="term" value="C:ATP-binding cassette (ABC) transporter complex"/>
    <property type="evidence" value="ECO:0007669"/>
    <property type="project" value="InterPro"/>
</dbReference>
<evidence type="ECO:0000256" key="1">
    <source>
        <dbReference type="ARBA" id="ARBA00004429"/>
    </source>
</evidence>
<dbReference type="EMBL" id="FMWG01000004">
    <property type="protein sequence ID" value="SCZ60617.1"/>
    <property type="molecule type" value="Genomic_DNA"/>
</dbReference>
<feature type="transmembrane region" description="Helical" evidence="9">
    <location>
        <begin position="161"/>
        <end position="181"/>
    </location>
</feature>
<dbReference type="RefSeq" id="WP_090218235.1">
    <property type="nucleotide sequence ID" value="NZ_CANLDO010000004.1"/>
</dbReference>
<reference evidence="11 12" key="1">
    <citation type="submission" date="2016-10" db="EMBL/GenBank/DDBJ databases">
        <authorList>
            <person name="de Groot N.N."/>
        </authorList>
    </citation>
    <scope>NUCLEOTIDE SEQUENCE [LARGE SCALE GENOMIC DNA]</scope>
    <source>
        <strain evidence="11 12">U95</strain>
    </source>
</reference>
<dbReference type="InterPro" id="IPR010065">
    <property type="entry name" value="AA_ABC_transptr_permease_3TM"/>
</dbReference>
<dbReference type="GO" id="GO:0022857">
    <property type="term" value="F:transmembrane transporter activity"/>
    <property type="evidence" value="ECO:0007669"/>
    <property type="project" value="InterPro"/>
</dbReference>
<evidence type="ECO:0000256" key="2">
    <source>
        <dbReference type="ARBA" id="ARBA00010072"/>
    </source>
</evidence>
<comment type="similarity">
    <text evidence="2">Belongs to the binding-protein-dependent transport system permease family. HisMQ subfamily.</text>
</comment>
<dbReference type="STRING" id="1156985.SAMN04488118_104120"/>
<dbReference type="OrthoDB" id="9814550at2"/>
<keyword evidence="12" id="KW-1185">Reference proteome</keyword>
<dbReference type="Gene3D" id="1.10.3720.10">
    <property type="entry name" value="MetI-like"/>
    <property type="match status" value="1"/>
</dbReference>
<evidence type="ECO:0000256" key="8">
    <source>
        <dbReference type="ARBA" id="ARBA00023136"/>
    </source>
</evidence>
<dbReference type="NCBIfam" id="TIGR01726">
    <property type="entry name" value="HEQRo_perm_3TM"/>
    <property type="match status" value="1"/>
</dbReference>
<evidence type="ECO:0000256" key="4">
    <source>
        <dbReference type="ARBA" id="ARBA00022475"/>
    </source>
</evidence>
<dbReference type="PANTHER" id="PTHR30133:SF4">
    <property type="entry name" value="ARGININE_ORNITHINE TRANSPORT PROTEIN AOTQ"/>
    <property type="match status" value="1"/>
</dbReference>
<keyword evidence="8 9" id="KW-0472">Membrane</keyword>
<keyword evidence="7 9" id="KW-1133">Transmembrane helix</keyword>
<evidence type="ECO:0000256" key="7">
    <source>
        <dbReference type="ARBA" id="ARBA00022989"/>
    </source>
</evidence>
<comment type="subcellular location">
    <subcellularLocation>
        <location evidence="1">Cell inner membrane</location>
        <topology evidence="1">Multi-pass membrane protein</topology>
    </subcellularLocation>
    <subcellularLocation>
        <location evidence="9">Cell membrane</location>
        <topology evidence="9">Multi-pass membrane protein</topology>
    </subcellularLocation>
</comment>
<evidence type="ECO:0000256" key="5">
    <source>
        <dbReference type="ARBA" id="ARBA00022519"/>
    </source>
</evidence>
<dbReference type="PROSITE" id="PS50928">
    <property type="entry name" value="ABC_TM1"/>
    <property type="match status" value="1"/>
</dbReference>
<gene>
    <name evidence="11" type="ORF">SAMN04488118_104120</name>
</gene>
<evidence type="ECO:0000256" key="3">
    <source>
        <dbReference type="ARBA" id="ARBA00022448"/>
    </source>
</evidence>
<dbReference type="Proteomes" id="UP000198767">
    <property type="component" value="Unassembled WGS sequence"/>
</dbReference>
<feature type="transmembrane region" description="Helical" evidence="9">
    <location>
        <begin position="193"/>
        <end position="218"/>
    </location>
</feature>
<dbReference type="CDD" id="cd06261">
    <property type="entry name" value="TM_PBP2"/>
    <property type="match status" value="1"/>
</dbReference>
<feature type="transmembrane region" description="Helical" evidence="9">
    <location>
        <begin position="93"/>
        <end position="112"/>
    </location>
</feature>
<feature type="transmembrane region" description="Helical" evidence="9">
    <location>
        <begin position="51"/>
        <end position="73"/>
    </location>
</feature>
<dbReference type="Pfam" id="PF00528">
    <property type="entry name" value="BPD_transp_1"/>
    <property type="match status" value="1"/>
</dbReference>
<sequence>METIIQYRQVLIDGTIVTVSLAVLSLCLSIVFGLLGAFAQLSEAVALRRLGGFYTMFVRGVPELVLMMLIFFGGQLLINDIGHITGLWGYVDVNQFFAGVLTLGFIFGAYMAETFRGAILAIPVGQIEAAKSVGMSARQVFTLVTWPQMVRYALPSFTNNWLVLVKATALVSVIGLHDLVWNAFSAGRSNHKLFTFMIAVLAIYLVITALSDLALRWVERKYNAGTRKA</sequence>
<evidence type="ECO:0000256" key="6">
    <source>
        <dbReference type="ARBA" id="ARBA00022692"/>
    </source>
</evidence>
<proteinExistence type="inferred from homology"/>
<dbReference type="SUPFAM" id="SSF161098">
    <property type="entry name" value="MetI-like"/>
    <property type="match status" value="1"/>
</dbReference>
<dbReference type="InterPro" id="IPR051613">
    <property type="entry name" value="ABC_transp_permease_HisMQ"/>
</dbReference>
<protein>
    <submittedName>
        <fullName evidence="11">L-arginine ABC transporter membrane protein /L-ornithine ABC transporter membrane protein</fullName>
    </submittedName>
</protein>
<accession>A0A1G5QFY0</accession>
<keyword evidence="5" id="KW-0997">Cell inner membrane</keyword>
<dbReference type="PANTHER" id="PTHR30133">
    <property type="entry name" value="CATIONIC AMINO ACID TRANSPORTER, MEMBRANE COMPONENT"/>
    <property type="match status" value="1"/>
</dbReference>
<feature type="domain" description="ABC transmembrane type-1" evidence="10">
    <location>
        <begin position="15"/>
        <end position="215"/>
    </location>
</feature>
<organism evidence="11 12">
    <name type="scientific">Epibacterium ulvae</name>
    <dbReference type="NCBI Taxonomy" id="1156985"/>
    <lineage>
        <taxon>Bacteria</taxon>
        <taxon>Pseudomonadati</taxon>
        <taxon>Pseudomonadota</taxon>
        <taxon>Alphaproteobacteria</taxon>
        <taxon>Rhodobacterales</taxon>
        <taxon>Roseobacteraceae</taxon>
        <taxon>Epibacterium</taxon>
    </lineage>
</organism>
<keyword evidence="3 9" id="KW-0813">Transport</keyword>